<dbReference type="PROSITE" id="PS00741">
    <property type="entry name" value="DH_1"/>
    <property type="match status" value="1"/>
</dbReference>
<reference evidence="3" key="1">
    <citation type="submission" date="2013-07" db="EMBL/GenBank/DDBJ databases">
        <authorList>
            <consortium name="The Broad Institute Genome Sequencing Platform"/>
            <person name="Cuomo C."/>
            <person name="Litvintseva A."/>
            <person name="Chen Y."/>
            <person name="Heitman J."/>
            <person name="Sun S."/>
            <person name="Springer D."/>
            <person name="Dromer F."/>
            <person name="Young S.K."/>
            <person name="Zeng Q."/>
            <person name="Gargeya S."/>
            <person name="Fitzgerald M."/>
            <person name="Abouelleil A."/>
            <person name="Alvarado L."/>
            <person name="Berlin A.M."/>
            <person name="Chapman S.B."/>
            <person name="Dewar J."/>
            <person name="Goldberg J."/>
            <person name="Griggs A."/>
            <person name="Gujja S."/>
            <person name="Hansen M."/>
            <person name="Howarth C."/>
            <person name="Imamovic A."/>
            <person name="Larimer J."/>
            <person name="McCowan C."/>
            <person name="Murphy C."/>
            <person name="Pearson M."/>
            <person name="Priest M."/>
            <person name="Roberts A."/>
            <person name="Saif S."/>
            <person name="Shea T."/>
            <person name="Sykes S."/>
            <person name="Wortman J."/>
            <person name="Nusbaum C."/>
            <person name="Birren B."/>
        </authorList>
    </citation>
    <scope>NUCLEOTIDE SEQUENCE</scope>
    <source>
        <strain evidence="3">CBS 10737</strain>
    </source>
</reference>
<feature type="domain" description="DH" evidence="2">
    <location>
        <begin position="1072"/>
        <end position="1330"/>
    </location>
</feature>
<feature type="region of interest" description="Disordered" evidence="1">
    <location>
        <begin position="603"/>
        <end position="632"/>
    </location>
</feature>
<dbReference type="SMART" id="SM00364">
    <property type="entry name" value="LRR_BAC"/>
    <property type="match status" value="3"/>
</dbReference>
<dbReference type="GeneID" id="30170722"/>
<dbReference type="Gene3D" id="1.20.900.10">
    <property type="entry name" value="Dbl homology (DH) domain"/>
    <property type="match status" value="1"/>
</dbReference>
<feature type="compositionally biased region" description="Polar residues" evidence="1">
    <location>
        <begin position="1008"/>
        <end position="1028"/>
    </location>
</feature>
<dbReference type="InterPro" id="IPR051092">
    <property type="entry name" value="FYVE_RhoGEF_PH"/>
</dbReference>
<dbReference type="PROSITE" id="PS50010">
    <property type="entry name" value="DH_2"/>
    <property type="match status" value="1"/>
</dbReference>
<feature type="compositionally biased region" description="Polar residues" evidence="1">
    <location>
        <begin position="90"/>
        <end position="102"/>
    </location>
</feature>
<feature type="region of interest" description="Disordered" evidence="1">
    <location>
        <begin position="226"/>
        <end position="269"/>
    </location>
</feature>
<dbReference type="InterPro" id="IPR001331">
    <property type="entry name" value="GDS_CDC24_CS"/>
</dbReference>
<feature type="region of interest" description="Disordered" evidence="1">
    <location>
        <begin position="676"/>
        <end position="695"/>
    </location>
</feature>
<dbReference type="RefSeq" id="XP_019012857.2">
    <property type="nucleotide sequence ID" value="XM_019154117.2"/>
</dbReference>
<dbReference type="Proteomes" id="UP000094020">
    <property type="component" value="Chromosome 6"/>
</dbReference>
<feature type="compositionally biased region" description="Low complexity" evidence="1">
    <location>
        <begin position="372"/>
        <end position="393"/>
    </location>
</feature>
<dbReference type="Pfam" id="PF00621">
    <property type="entry name" value="RhoGEF"/>
    <property type="match status" value="1"/>
</dbReference>
<dbReference type="GO" id="GO:0005737">
    <property type="term" value="C:cytoplasm"/>
    <property type="evidence" value="ECO:0007669"/>
    <property type="project" value="TreeGrafter"/>
</dbReference>
<dbReference type="SUPFAM" id="SSF48065">
    <property type="entry name" value="DBL homology domain (DH-domain)"/>
    <property type="match status" value="1"/>
</dbReference>
<dbReference type="SUPFAM" id="SSF52058">
    <property type="entry name" value="L domain-like"/>
    <property type="match status" value="1"/>
</dbReference>
<dbReference type="Gene3D" id="3.80.10.10">
    <property type="entry name" value="Ribonuclease Inhibitor"/>
    <property type="match status" value="1"/>
</dbReference>
<dbReference type="InterPro" id="IPR035899">
    <property type="entry name" value="DBL_dom_sf"/>
</dbReference>
<dbReference type="InterPro" id="IPR011993">
    <property type="entry name" value="PH-like_dom_sf"/>
</dbReference>
<gene>
    <name evidence="3" type="ORF">I206_104814</name>
</gene>
<feature type="compositionally biased region" description="Pro residues" evidence="1">
    <location>
        <begin position="337"/>
        <end position="351"/>
    </location>
</feature>
<feature type="compositionally biased region" description="Polar residues" evidence="1">
    <location>
        <begin position="238"/>
        <end position="254"/>
    </location>
</feature>
<feature type="region of interest" description="Disordered" evidence="1">
    <location>
        <begin position="330"/>
        <end position="396"/>
    </location>
</feature>
<dbReference type="GO" id="GO:0005085">
    <property type="term" value="F:guanyl-nucleotide exchange factor activity"/>
    <property type="evidence" value="ECO:0007669"/>
    <property type="project" value="InterPro"/>
</dbReference>
<evidence type="ECO:0000256" key="1">
    <source>
        <dbReference type="SAM" id="MobiDB-lite"/>
    </source>
</evidence>
<feature type="region of interest" description="Disordered" evidence="1">
    <location>
        <begin position="734"/>
        <end position="779"/>
    </location>
</feature>
<feature type="region of interest" description="Disordered" evidence="1">
    <location>
        <begin position="1"/>
        <end position="206"/>
    </location>
</feature>
<dbReference type="InterPro" id="IPR000219">
    <property type="entry name" value="DH_dom"/>
</dbReference>
<feature type="compositionally biased region" description="Polar residues" evidence="1">
    <location>
        <begin position="1"/>
        <end position="16"/>
    </location>
</feature>
<proteinExistence type="predicted"/>
<feature type="region of interest" description="Disordered" evidence="1">
    <location>
        <begin position="1005"/>
        <end position="1068"/>
    </location>
</feature>
<dbReference type="GO" id="GO:0035556">
    <property type="term" value="P:intracellular signal transduction"/>
    <property type="evidence" value="ECO:0007669"/>
    <property type="project" value="InterPro"/>
</dbReference>
<sequence>MHRSSTLTANPSSSFNPDRRSRSSTFSLGSNLVIHPPTDDTRLKPIRRRIMSSPRPRPTARSPAPMNYPPIYTDDMPALPTPLPPTPTPSIHSPTRQSSYQDLKNMMVEQPIAGPSHGWRPYPNPPRHELPPTPPIHDDDDRESHDRRAGSAQSSSINFNEPQLPTRRVQPTRRPASAYPALQVGQKSHPPQRKYTDPTAHSTRYDQPAHQLDVDLDAYSATEFDTEEGMEEREPTLSFVTSSTLDSTASTPSMGVTYGYRTDSNDEDGKVKIRQTAGRAHAYSSAESSMASGAYSGYGYSDQIYHPHPPPLPHLPSNFASPVEHVGLGISADFPQRSPPIESPSSNPPLSPSHSFTHRPWKRDMVNRLRSDSTSSSVTTASCSTTESGPSSSRIPPLDNAFTIAFDSFNSPWQAPARAEAIAMVDEGRENILDVEKIEALGGFASLTIEMIGSFAGVTHLLLPSCGSHIISFLPSLLEILAPSLVALDISDNDLSFLPETLQSCSSLEELNVSGNPLRQIPMWVGDLIAMRVLAVDNCGLQSLPVELAQLGGLHTLCARGNKLVSLPSWLCLLAHLEMLRVDNNPFAPEWLPIVNPILAGPSRPSAGSRKNSHHRHLSINNGIRSPPSMASLTSSLTANSLRDVAESSTSISDQAWATTPNSAAQSVYQLDSIAEDHPHSAPPTEQSTQSKALRKMRSAGALLGSKNNSPTQQTFANLPLPATNTLAPTTSASRFASLGSNDGRRAASAMGNYQDEKSSSSGSRLAAPGMTASSSTKSGKWGFLRKMSMHRLKGDKEKAATITASASANLNSLPPPPPPQLQHMNTDPIPSLPPRPAMNATRSAMTLPTRSIFSQEASEFGQISLDSPVSSATVPISSGLPTSSSMHGSIYSTAPSRGKRRSFLPLDLGPPSIEITIPATSPFIPPLGGFDSLDRLPSATSEATIATMTASNSRQLVESPSASQENRYTQGLESIKSYLRDLFDLSRPPIEPYGGFEVVGSHDGSYAASSTPSENPGSPMSGVTGQGTFKRGRRPTLDDQSSRATSLVESEQDSSEQSSLSGKKFKNDKSKRAKIIREIYETERTYVRGLGELVSIYVRPSSQPVNPNKSNETVVPASERKIVFGGVESILTIHRDNFLPALEKAIKPLLEGSDDEDGSLSSATAHHVGEVFRTYIAYMKQYSTYINNFDNALSRMKTWVAPSSTPNTPAFSSKSSPSPGISAAAVSVGISAISSLSIGPDSVPISGSQMSSSQKKRVKTFLKRCKENPRHSQINLESYLLLPIQRVPRYKLLLEDLAMSTPPRSDGVRDTLDDALNEIASLASLMNEEKREADSRLRLLSWQQRISKSGPSPLVQPHRRLILEGALSLIRLVKKASTFVETESNSSYFNMAADNDQTLTSSTSSKVVVPVEYIKPELVDRQVMLVLCSDLMVLATQRNEGWEGTVDLFNVLRMATLREPASIVHGNVLRVVDNKSIYYFNGTSHENTLQWCRAINSARKR</sequence>
<dbReference type="PANTHER" id="PTHR12673:SF270">
    <property type="entry name" value="FYVE-TYPE DOMAIN-CONTAINING PROTEIN"/>
    <property type="match status" value="1"/>
</dbReference>
<feature type="compositionally biased region" description="Basic and acidic residues" evidence="1">
    <location>
        <begin position="362"/>
        <end position="371"/>
    </location>
</feature>
<accession>A0AAJ8L866</accession>
<keyword evidence="4" id="KW-1185">Reference proteome</keyword>
<reference evidence="3" key="2">
    <citation type="submission" date="2024-02" db="EMBL/GenBank/DDBJ databases">
        <title>Comparative genomics of Cryptococcus and Kwoniella reveals pathogenesis evolution and contrasting modes of karyotype evolution via chromosome fusion or intercentromeric recombination.</title>
        <authorList>
            <person name="Coelho M.A."/>
            <person name="David-Palma M."/>
            <person name="Shea T."/>
            <person name="Bowers K."/>
            <person name="McGinley-Smith S."/>
            <person name="Mohammad A.W."/>
            <person name="Gnirke A."/>
            <person name="Yurkov A.M."/>
            <person name="Nowrousian M."/>
            <person name="Sun S."/>
            <person name="Cuomo C.A."/>
            <person name="Heitman J."/>
        </authorList>
    </citation>
    <scope>NUCLEOTIDE SEQUENCE</scope>
    <source>
        <strain evidence="3">CBS 10737</strain>
    </source>
</reference>
<evidence type="ECO:0000313" key="3">
    <source>
        <dbReference type="EMBL" id="WWC70862.1"/>
    </source>
</evidence>
<evidence type="ECO:0000259" key="2">
    <source>
        <dbReference type="PROSITE" id="PS50010"/>
    </source>
</evidence>
<dbReference type="SMART" id="SM00325">
    <property type="entry name" value="RhoGEF"/>
    <property type="match status" value="1"/>
</dbReference>
<feature type="compositionally biased region" description="Polar residues" evidence="1">
    <location>
        <begin position="877"/>
        <end position="896"/>
    </location>
</feature>
<feature type="region of interest" description="Disordered" evidence="1">
    <location>
        <begin position="877"/>
        <end position="904"/>
    </location>
</feature>
<dbReference type="Gene3D" id="2.30.29.30">
    <property type="entry name" value="Pleckstrin-homology domain (PH domain)/Phosphotyrosine-binding domain (PTB)"/>
    <property type="match status" value="1"/>
</dbReference>
<dbReference type="InterPro" id="IPR032675">
    <property type="entry name" value="LRR_dom_sf"/>
</dbReference>
<dbReference type="KEGG" id="kpin:30170722"/>
<dbReference type="PANTHER" id="PTHR12673">
    <property type="entry name" value="FACIOGENITAL DYSPLASIA PROTEIN"/>
    <property type="match status" value="1"/>
</dbReference>
<protein>
    <recommendedName>
        <fullName evidence="2">DH domain-containing protein</fullName>
    </recommendedName>
</protein>
<feature type="compositionally biased region" description="Low complexity" evidence="1">
    <location>
        <begin position="51"/>
        <end position="65"/>
    </location>
</feature>
<evidence type="ECO:0000313" key="4">
    <source>
        <dbReference type="Proteomes" id="UP000094020"/>
    </source>
</evidence>
<name>A0AAJ8L866_9TREE</name>
<dbReference type="EMBL" id="CP144524">
    <property type="protein sequence ID" value="WWC70862.1"/>
    <property type="molecule type" value="Genomic_DNA"/>
</dbReference>
<dbReference type="CDD" id="cd00160">
    <property type="entry name" value="RhoGEF"/>
    <property type="match status" value="1"/>
</dbReference>
<organism evidence="3 4">
    <name type="scientific">Kwoniella pini CBS 10737</name>
    <dbReference type="NCBI Taxonomy" id="1296096"/>
    <lineage>
        <taxon>Eukaryota</taxon>
        <taxon>Fungi</taxon>
        <taxon>Dikarya</taxon>
        <taxon>Basidiomycota</taxon>
        <taxon>Agaricomycotina</taxon>
        <taxon>Tremellomycetes</taxon>
        <taxon>Tremellales</taxon>
        <taxon>Cryptococcaceae</taxon>
        <taxon>Kwoniella</taxon>
    </lineage>
</organism>
<feature type="compositionally biased region" description="Basic and acidic residues" evidence="1">
    <location>
        <begin position="126"/>
        <end position="149"/>
    </location>
</feature>
<feature type="compositionally biased region" description="Polar residues" evidence="1">
    <location>
        <begin position="151"/>
        <end position="163"/>
    </location>
</feature>
<feature type="compositionally biased region" description="Pro residues" evidence="1">
    <location>
        <begin position="79"/>
        <end position="88"/>
    </location>
</feature>